<dbReference type="RefSeq" id="YP_009903730.1">
    <property type="nucleotide sequence ID" value="NC_049849.1"/>
</dbReference>
<protein>
    <submittedName>
        <fullName evidence="1">Uncharacterized protein</fullName>
    </submittedName>
</protein>
<sequence>MTALGCGSSTCGADGTIKANLGPRFQVPAFLFTLGVMNTPGMLTTKTRTTMTNFLEALDRDREKRRLASEAFTAKYPWISPNVEGDLGKYRPEVFERHQHYAVRTGAAHKSMPFMMPIHSHGLERVDGYDWEIFSASHQGTIDGVEYIWGSFVEGIGAFHVMAPMEYVRELSQAERDTWSKVVLGMYGSHTGKHSYNLNSGVEP</sequence>
<proteinExistence type="predicted"/>
<reference evidence="1 2" key="1">
    <citation type="submission" date="2019-06" db="EMBL/GenBank/DDBJ databases">
        <authorList>
            <person name="Kincaid V.D."/>
            <person name="Fuller A."/>
            <person name="Hodges K."/>
            <person name="Bansal M."/>
            <person name="Essig J."/>
            <person name="Johnson A."/>
        </authorList>
    </citation>
    <scope>NUCLEOTIDE SEQUENCE [LARGE SCALE GENOMIC DNA]</scope>
</reference>
<evidence type="ECO:0000313" key="2">
    <source>
        <dbReference type="Proteomes" id="UP000320799"/>
    </source>
</evidence>
<evidence type="ECO:0000313" key="1">
    <source>
        <dbReference type="EMBL" id="QDH83531.1"/>
    </source>
</evidence>
<dbReference type="GeneID" id="56136006"/>
<organism evidence="1 2">
    <name type="scientific">Achromobacter phage Motura</name>
    <dbReference type="NCBI Taxonomy" id="2591403"/>
    <lineage>
        <taxon>Viruses</taxon>
        <taxon>Duplodnaviria</taxon>
        <taxon>Heunggongvirae</taxon>
        <taxon>Uroviricota</taxon>
        <taxon>Caudoviricetes</taxon>
        <taxon>Moturavirus</taxon>
        <taxon>Moturavirus motura</taxon>
    </lineage>
</organism>
<dbReference type="KEGG" id="vg:56136006"/>
<accession>A0A514CST3</accession>
<keyword evidence="2" id="KW-1185">Reference proteome</keyword>
<name>A0A514CST3_9CAUD</name>
<dbReference type="Proteomes" id="UP000320799">
    <property type="component" value="Segment"/>
</dbReference>
<dbReference type="EMBL" id="MN094788">
    <property type="protein sequence ID" value="QDH83531.1"/>
    <property type="molecule type" value="Genomic_DNA"/>
</dbReference>